<protein>
    <submittedName>
        <fullName evidence="1">Uncharacterized protein</fullName>
    </submittedName>
</protein>
<sequence length="82" mass="9699">MNQNQLAELLKYSSPRVIYVVTWNNLLKKVICPFKVRVIKAVGTHKKGKIIWVEEVKVTLELKTVFIIEGKAYYYFYFEIIT</sequence>
<gene>
    <name evidence="1" type="ORF">SAMN05444377_101235</name>
</gene>
<reference evidence="1 2" key="1">
    <citation type="submission" date="2016-11" db="EMBL/GenBank/DDBJ databases">
        <authorList>
            <person name="Jaros S."/>
            <person name="Januszkiewicz K."/>
            <person name="Wedrychowicz H."/>
        </authorList>
    </citation>
    <scope>NUCLEOTIDE SEQUENCE [LARGE SCALE GENOMIC DNA]</scope>
    <source>
        <strain evidence="1 2">DSM 25660</strain>
    </source>
</reference>
<evidence type="ECO:0000313" key="1">
    <source>
        <dbReference type="EMBL" id="SHE78344.1"/>
    </source>
</evidence>
<accession>A0A1M4WAT1</accession>
<dbReference type="AlphaFoldDB" id="A0A1M4WAT1"/>
<dbReference type="Proteomes" id="UP000184147">
    <property type="component" value="Unassembled WGS sequence"/>
</dbReference>
<name>A0A1M4WAT1_9FLAO</name>
<proteinExistence type="predicted"/>
<dbReference type="RefSeq" id="WP_200798309.1">
    <property type="nucleotide sequence ID" value="NZ_FQVQ01000001.1"/>
</dbReference>
<keyword evidence="2" id="KW-1185">Reference proteome</keyword>
<dbReference type="EMBL" id="FQVQ01000001">
    <property type="protein sequence ID" value="SHE78344.1"/>
    <property type="molecule type" value="Genomic_DNA"/>
</dbReference>
<evidence type="ECO:0000313" key="2">
    <source>
        <dbReference type="Proteomes" id="UP000184147"/>
    </source>
</evidence>
<dbReference type="STRING" id="1124188.SAMN05444377_101235"/>
<organism evidence="1 2">
    <name type="scientific">Flavobacterium fontis</name>
    <dbReference type="NCBI Taxonomy" id="1124188"/>
    <lineage>
        <taxon>Bacteria</taxon>
        <taxon>Pseudomonadati</taxon>
        <taxon>Bacteroidota</taxon>
        <taxon>Flavobacteriia</taxon>
        <taxon>Flavobacteriales</taxon>
        <taxon>Flavobacteriaceae</taxon>
        <taxon>Flavobacterium</taxon>
    </lineage>
</organism>